<comment type="caution">
    <text evidence="7">The sequence shown here is derived from an EMBL/GenBank/DDBJ whole genome shotgun (WGS) entry which is preliminary data.</text>
</comment>
<evidence type="ECO:0000256" key="4">
    <source>
        <dbReference type="ARBA" id="ARBA00022803"/>
    </source>
</evidence>
<name>A0AAV8YCM7_9CUCU</name>
<dbReference type="GO" id="GO:0003341">
    <property type="term" value="P:cilium movement"/>
    <property type="evidence" value="ECO:0007669"/>
    <property type="project" value="TreeGrafter"/>
</dbReference>
<gene>
    <name evidence="7" type="ORF">NQ314_008328</name>
</gene>
<evidence type="ECO:0000256" key="6">
    <source>
        <dbReference type="ARBA" id="ARBA00044739"/>
    </source>
</evidence>
<dbReference type="GO" id="GO:0005737">
    <property type="term" value="C:cytoplasm"/>
    <property type="evidence" value="ECO:0007669"/>
    <property type="project" value="UniProtKB-SubCell"/>
</dbReference>
<dbReference type="PANTHER" id="PTHR46630:SF1">
    <property type="entry name" value="TETRATRICOPEPTIDE REPEAT PROTEIN 29"/>
    <property type="match status" value="1"/>
</dbReference>
<keyword evidence="2" id="KW-0963">Cytoplasm</keyword>
<keyword evidence="3" id="KW-0677">Repeat</keyword>
<evidence type="ECO:0000256" key="1">
    <source>
        <dbReference type="ARBA" id="ARBA00004496"/>
    </source>
</evidence>
<dbReference type="Gene3D" id="1.25.40.10">
    <property type="entry name" value="Tetratricopeptide repeat domain"/>
    <property type="match status" value="1"/>
</dbReference>
<dbReference type="InterPro" id="IPR051476">
    <property type="entry name" value="Bac_ResReg_Asp_Phosphatase"/>
</dbReference>
<evidence type="ECO:0000256" key="2">
    <source>
        <dbReference type="ARBA" id="ARBA00022490"/>
    </source>
</evidence>
<dbReference type="SUPFAM" id="SSF48452">
    <property type="entry name" value="TPR-like"/>
    <property type="match status" value="1"/>
</dbReference>
<proteinExistence type="predicted"/>
<protein>
    <recommendedName>
        <fullName evidence="5">Tetratricopeptide repeat protein 29</fullName>
    </recommendedName>
</protein>
<evidence type="ECO:0000256" key="5">
    <source>
        <dbReference type="ARBA" id="ARBA00040665"/>
    </source>
</evidence>
<evidence type="ECO:0000256" key="3">
    <source>
        <dbReference type="ARBA" id="ARBA00022737"/>
    </source>
</evidence>
<comment type="function">
    <text evidence="6">Axonemal protein which is implicated in axonemal and/or peri-axonemal structure assembly and regulates flagellum assembly and beating and therefore sperm motility.</text>
</comment>
<keyword evidence="4" id="KW-0802">TPR repeat</keyword>
<dbReference type="GO" id="GO:0005929">
    <property type="term" value="C:cilium"/>
    <property type="evidence" value="ECO:0007669"/>
    <property type="project" value="TreeGrafter"/>
</dbReference>
<dbReference type="Proteomes" id="UP001162156">
    <property type="component" value="Unassembled WGS sequence"/>
</dbReference>
<keyword evidence="8" id="KW-1185">Reference proteome</keyword>
<comment type="subcellular location">
    <subcellularLocation>
        <location evidence="1">Cytoplasm</location>
    </subcellularLocation>
</comment>
<organism evidence="7 8">
    <name type="scientific">Rhamnusium bicolor</name>
    <dbReference type="NCBI Taxonomy" id="1586634"/>
    <lineage>
        <taxon>Eukaryota</taxon>
        <taxon>Metazoa</taxon>
        <taxon>Ecdysozoa</taxon>
        <taxon>Arthropoda</taxon>
        <taxon>Hexapoda</taxon>
        <taxon>Insecta</taxon>
        <taxon>Pterygota</taxon>
        <taxon>Neoptera</taxon>
        <taxon>Endopterygota</taxon>
        <taxon>Coleoptera</taxon>
        <taxon>Polyphaga</taxon>
        <taxon>Cucujiformia</taxon>
        <taxon>Chrysomeloidea</taxon>
        <taxon>Cerambycidae</taxon>
        <taxon>Lepturinae</taxon>
        <taxon>Rhagiini</taxon>
        <taxon>Rhamnusium</taxon>
    </lineage>
</organism>
<dbReference type="AlphaFoldDB" id="A0AAV8YCM7"/>
<accession>A0AAV8YCM7</accession>
<evidence type="ECO:0000313" key="7">
    <source>
        <dbReference type="EMBL" id="KAJ8948926.1"/>
    </source>
</evidence>
<dbReference type="EMBL" id="JANEYF010002264">
    <property type="protein sequence ID" value="KAJ8948926.1"/>
    <property type="molecule type" value="Genomic_DNA"/>
</dbReference>
<dbReference type="PANTHER" id="PTHR46630">
    <property type="entry name" value="TETRATRICOPEPTIDE REPEAT PROTEIN 29"/>
    <property type="match status" value="1"/>
</dbReference>
<reference evidence="7" key="1">
    <citation type="journal article" date="2023" name="Insect Mol. Biol.">
        <title>Genome sequencing provides insights into the evolution of gene families encoding plant cell wall-degrading enzymes in longhorned beetles.</title>
        <authorList>
            <person name="Shin N.R."/>
            <person name="Okamura Y."/>
            <person name="Kirsch R."/>
            <person name="Pauchet Y."/>
        </authorList>
    </citation>
    <scope>NUCLEOTIDE SEQUENCE</scope>
    <source>
        <strain evidence="7">RBIC_L_NR</strain>
    </source>
</reference>
<sequence>MNTTGKLEENYIKRQRRQKAETTKIITEMRAALPDYTLDEIRQYKLAYHEALLMGLEEKGFVCTAEFVKQLLEYQHNLRAKAGAQSKIWIRPQLIYSKNELNILIDGLVKSEEYHNAERYGSQCEEFLKLAVYFAFVHEDWWWLGEQLLIQSVSVSTEYTFLGAKYEALSRFAYGKYLIENVKDYDTATEQLNIVLKLSDGTKWTTHIVFPQQTELLIVQTSYLLYICLIHETQKLMTRMDYKAACKLAIQARKRATESCFKDGETRALLLKGICELNMSQPEIAIKSFSRAYYIQEKIGSNEGVCEARIQLAKAYLMNGNKHDSLKTLMILRENAASFNLLYYVAQSYWHLGEFHLNNGEPQKATPLLGEALTIFIDGNYIRESEQVRNLEAISSGLEMFPKYLLLLSRTDKPNIGLPNLLKLVDWKDLRKEFWDNEPNIDSCSVDDLIDENVSLVSKKDEEIKVVEYINEDDNKDIVQLHVNPGSFRPASTTILDNEEEEVLVDAKSL</sequence>
<evidence type="ECO:0000313" key="8">
    <source>
        <dbReference type="Proteomes" id="UP001162156"/>
    </source>
</evidence>
<dbReference type="InterPro" id="IPR011990">
    <property type="entry name" value="TPR-like_helical_dom_sf"/>
</dbReference>